<gene>
    <name evidence="1" type="ORF">HY618_03230</name>
</gene>
<reference evidence="1" key="1">
    <citation type="submission" date="2020-07" db="EMBL/GenBank/DDBJ databases">
        <title>Huge and variable diversity of episymbiotic CPR bacteria and DPANN archaea in groundwater ecosystems.</title>
        <authorList>
            <person name="He C.Y."/>
            <person name="Keren R."/>
            <person name="Whittaker M."/>
            <person name="Farag I.F."/>
            <person name="Doudna J."/>
            <person name="Cate J.H.D."/>
            <person name="Banfield J.F."/>
        </authorList>
    </citation>
    <scope>NUCLEOTIDE SEQUENCE</scope>
    <source>
        <strain evidence="1">NC_groundwater_1370_Ag_S-0.2um_69_93</strain>
    </source>
</reference>
<dbReference type="InterPro" id="IPR007485">
    <property type="entry name" value="LPS_assembly_LptE"/>
</dbReference>
<evidence type="ECO:0008006" key="3">
    <source>
        <dbReference type="Google" id="ProtNLM"/>
    </source>
</evidence>
<evidence type="ECO:0000313" key="2">
    <source>
        <dbReference type="Proteomes" id="UP000752292"/>
    </source>
</evidence>
<proteinExistence type="predicted"/>
<evidence type="ECO:0000313" key="1">
    <source>
        <dbReference type="EMBL" id="MBI4251448.1"/>
    </source>
</evidence>
<sequence length="172" mass="18896">MRRLRTSFLAAAFLALLGGCGYTLEGTRRPASLGAARSIAIPIIANNTREPSLDRILTSAVRDRFLLDGRLRLADPAEADLLLEAAVREYRLDPIGFSGADQVRRYRLLIRTRILLRDTQRGRTILDQEIDSESEFDISAAIGGSEAARTSATSTASNRFAEDLLSLILEGF</sequence>
<name>A0A932ZTP6_UNCTE</name>
<dbReference type="GO" id="GO:0043165">
    <property type="term" value="P:Gram-negative-bacterium-type cell outer membrane assembly"/>
    <property type="evidence" value="ECO:0007669"/>
    <property type="project" value="InterPro"/>
</dbReference>
<dbReference type="Pfam" id="PF04390">
    <property type="entry name" value="LptE"/>
    <property type="match status" value="1"/>
</dbReference>
<accession>A0A932ZTP6</accession>
<dbReference type="EMBL" id="JACQRX010000145">
    <property type="protein sequence ID" value="MBI4251448.1"/>
    <property type="molecule type" value="Genomic_DNA"/>
</dbReference>
<organism evidence="1 2">
    <name type="scientific">Tectimicrobiota bacterium</name>
    <dbReference type="NCBI Taxonomy" id="2528274"/>
    <lineage>
        <taxon>Bacteria</taxon>
        <taxon>Pseudomonadati</taxon>
        <taxon>Nitrospinota/Tectimicrobiota group</taxon>
        <taxon>Candidatus Tectimicrobiota</taxon>
    </lineage>
</organism>
<dbReference type="AlphaFoldDB" id="A0A932ZTP6"/>
<dbReference type="Gene3D" id="3.30.160.150">
    <property type="entry name" value="Lipoprotein like domain"/>
    <property type="match status" value="1"/>
</dbReference>
<dbReference type="GO" id="GO:0019867">
    <property type="term" value="C:outer membrane"/>
    <property type="evidence" value="ECO:0007669"/>
    <property type="project" value="InterPro"/>
</dbReference>
<protein>
    <recommendedName>
        <fullName evidence="3">LPS-assembly lipoprotein LptE</fullName>
    </recommendedName>
</protein>
<dbReference type="Proteomes" id="UP000752292">
    <property type="component" value="Unassembled WGS sequence"/>
</dbReference>
<dbReference type="PROSITE" id="PS51257">
    <property type="entry name" value="PROKAR_LIPOPROTEIN"/>
    <property type="match status" value="1"/>
</dbReference>
<comment type="caution">
    <text evidence="1">The sequence shown here is derived from an EMBL/GenBank/DDBJ whole genome shotgun (WGS) entry which is preliminary data.</text>
</comment>